<dbReference type="CDD" id="cd01949">
    <property type="entry name" value="GGDEF"/>
    <property type="match status" value="1"/>
</dbReference>
<dbReference type="Gene3D" id="3.30.450.20">
    <property type="entry name" value="PAS domain"/>
    <property type="match status" value="1"/>
</dbReference>
<evidence type="ECO:0000259" key="2">
    <source>
        <dbReference type="PROSITE" id="PS50113"/>
    </source>
</evidence>
<evidence type="ECO:0000313" key="6">
    <source>
        <dbReference type="Proteomes" id="UP001179361"/>
    </source>
</evidence>
<feature type="domain" description="GGDEF" evidence="4">
    <location>
        <begin position="362"/>
        <end position="500"/>
    </location>
</feature>
<comment type="caution">
    <text evidence="5">The sequence shown here is derived from an EMBL/GenBank/DDBJ whole genome shotgun (WGS) entry which is preliminary data.</text>
</comment>
<dbReference type="CDD" id="cd00130">
    <property type="entry name" value="PAS"/>
    <property type="match status" value="1"/>
</dbReference>
<feature type="domain" description="PAC" evidence="2">
    <location>
        <begin position="278"/>
        <end position="330"/>
    </location>
</feature>
<accession>A0ABS8Q9V1</accession>
<feature type="transmembrane region" description="Helical" evidence="1">
    <location>
        <begin position="12"/>
        <end position="38"/>
    </location>
</feature>
<dbReference type="PANTHER" id="PTHR44757">
    <property type="entry name" value="DIGUANYLATE CYCLASE DGCP"/>
    <property type="match status" value="1"/>
</dbReference>
<dbReference type="SUPFAM" id="SSF55073">
    <property type="entry name" value="Nucleotide cyclase"/>
    <property type="match status" value="1"/>
</dbReference>
<gene>
    <name evidence="5" type="ORF">LQ564_19710</name>
</gene>
<evidence type="ECO:0000259" key="4">
    <source>
        <dbReference type="PROSITE" id="PS50887"/>
    </source>
</evidence>
<organism evidence="5 6">
    <name type="scientific">Massilia phyllostachyos</name>
    <dbReference type="NCBI Taxonomy" id="2898585"/>
    <lineage>
        <taxon>Bacteria</taxon>
        <taxon>Pseudomonadati</taxon>
        <taxon>Pseudomonadota</taxon>
        <taxon>Betaproteobacteria</taxon>
        <taxon>Burkholderiales</taxon>
        <taxon>Oxalobacteraceae</taxon>
        <taxon>Telluria group</taxon>
        <taxon>Massilia</taxon>
    </lineage>
</organism>
<dbReference type="NCBIfam" id="TIGR00254">
    <property type="entry name" value="GGDEF"/>
    <property type="match status" value="1"/>
</dbReference>
<sequence length="772" mass="82733">MLDFDDLAAWRMRIFTSLMSIVLVFAFCTAVPSAALALFRGRADVALMDALALVWILAIWRFDALSYTARVLNFLAMLFVIGVASMMMVGAIGLCYLVAPPILAVILLGMRPGFVALGVCAGCMMVLGLAGHSELSVSNLPHDSFLGVSIFVLNFTCVVGFVTLACGRLLKGLSRSLDDVQGFAESLEERQASLHAVNSDLNLTSAALAGLNDMVVIVNAVQGEGANPVMFANAAFEHRSGYTAREIIGTSLRCLYGPDTDRATVARIAAAMARCEGTKEQLVLYTRAGLPRWIEVDMVPFSSEGGAISHWVIVGHDVTEQRHASEAIHRLAFYDVLTGLPNRRLLTERLDAMLARARGARGFGCILYIDLDNFKAVNDARGHATGDLMLKCVAERLRAAVRPTDTVARLGGDEFVVLLEDLGRDCVGAAALARSMAEQVRSSLALPVEIEGQAYRSSGSIGMALPTRPEHSAHDLLREADTAMYQAKAAGRNGIALFESAMLVAAEEALTLERDLATAVERGELALHLQLQVDSDERPVGAEALLRWRRGGVTPVGPDVFIPLAESTGLIVPIGAWVLREACLAWHELALAGHAMPLSINVSPRQFGDPGFVAGVRATLLETGVSPHDIMLEVTEGLLVDDLEQTAVNMRELAALGVRFSIDDFGTGYSNLAYLSKMPLHELKIDRSLISGLPGDANAVAIVHSILAMASHLGLRVMAEGIETAAQARFLASHGAPCMQGYLFCRPMSVAQLLSLLDARLEAPESLEALPA</sequence>
<dbReference type="PROSITE" id="PS50883">
    <property type="entry name" value="EAL"/>
    <property type="match status" value="1"/>
</dbReference>
<keyword evidence="1" id="KW-0472">Membrane</keyword>
<feature type="transmembrane region" description="Helical" evidence="1">
    <location>
        <begin position="114"/>
        <end position="133"/>
    </location>
</feature>
<proteinExistence type="predicted"/>
<keyword evidence="1" id="KW-0812">Transmembrane</keyword>
<dbReference type="Proteomes" id="UP001179361">
    <property type="component" value="Unassembled WGS sequence"/>
</dbReference>
<dbReference type="PANTHER" id="PTHR44757:SF2">
    <property type="entry name" value="BIOFILM ARCHITECTURE MAINTENANCE PROTEIN MBAA"/>
    <property type="match status" value="1"/>
</dbReference>
<dbReference type="InterPro" id="IPR052155">
    <property type="entry name" value="Biofilm_reg_signaling"/>
</dbReference>
<reference evidence="5" key="1">
    <citation type="submission" date="2021-11" db="EMBL/GenBank/DDBJ databases">
        <title>The complete genome of Massilia sp sp. G4R7.</title>
        <authorList>
            <person name="Liu L."/>
            <person name="Yue J."/>
            <person name="Yuan J."/>
            <person name="Yang F."/>
            <person name="Li L."/>
        </authorList>
    </citation>
    <scope>NUCLEOTIDE SEQUENCE</scope>
    <source>
        <strain evidence="5">G4R7</strain>
    </source>
</reference>
<feature type="transmembrane region" description="Helical" evidence="1">
    <location>
        <begin position="45"/>
        <end position="62"/>
    </location>
</feature>
<dbReference type="Pfam" id="PF20969">
    <property type="entry name" value="MASE11"/>
    <property type="match status" value="1"/>
</dbReference>
<dbReference type="InterPro" id="IPR048437">
    <property type="entry name" value="MASE11"/>
</dbReference>
<dbReference type="InterPro" id="IPR029787">
    <property type="entry name" value="Nucleotide_cyclase"/>
</dbReference>
<evidence type="ECO:0000313" key="5">
    <source>
        <dbReference type="EMBL" id="MCD2518533.1"/>
    </source>
</evidence>
<dbReference type="Pfam" id="PF13426">
    <property type="entry name" value="PAS_9"/>
    <property type="match status" value="1"/>
</dbReference>
<dbReference type="Pfam" id="PF00563">
    <property type="entry name" value="EAL"/>
    <property type="match status" value="1"/>
</dbReference>
<dbReference type="SUPFAM" id="SSF141868">
    <property type="entry name" value="EAL domain-like"/>
    <property type="match status" value="1"/>
</dbReference>
<dbReference type="InterPro" id="IPR000160">
    <property type="entry name" value="GGDEF_dom"/>
</dbReference>
<dbReference type="Gene3D" id="3.30.70.270">
    <property type="match status" value="1"/>
</dbReference>
<dbReference type="SMART" id="SM00267">
    <property type="entry name" value="GGDEF"/>
    <property type="match status" value="1"/>
</dbReference>
<dbReference type="InterPro" id="IPR043128">
    <property type="entry name" value="Rev_trsase/Diguanyl_cyclase"/>
</dbReference>
<dbReference type="RefSeq" id="WP_231059819.1">
    <property type="nucleotide sequence ID" value="NZ_JAJNOC010000007.1"/>
</dbReference>
<dbReference type="PROSITE" id="PS50887">
    <property type="entry name" value="GGDEF"/>
    <property type="match status" value="1"/>
</dbReference>
<dbReference type="CDD" id="cd01948">
    <property type="entry name" value="EAL"/>
    <property type="match status" value="1"/>
</dbReference>
<keyword evidence="1" id="KW-1133">Transmembrane helix</keyword>
<feature type="transmembrane region" description="Helical" evidence="1">
    <location>
        <begin position="145"/>
        <end position="166"/>
    </location>
</feature>
<dbReference type="InterPro" id="IPR035919">
    <property type="entry name" value="EAL_sf"/>
</dbReference>
<dbReference type="Pfam" id="PF00990">
    <property type="entry name" value="GGDEF"/>
    <property type="match status" value="1"/>
</dbReference>
<name>A0ABS8Q9V1_9BURK</name>
<dbReference type="InterPro" id="IPR035965">
    <property type="entry name" value="PAS-like_dom_sf"/>
</dbReference>
<dbReference type="EMBL" id="JAJNOC010000007">
    <property type="protein sequence ID" value="MCD2518533.1"/>
    <property type="molecule type" value="Genomic_DNA"/>
</dbReference>
<keyword evidence="6" id="KW-1185">Reference proteome</keyword>
<dbReference type="SUPFAM" id="SSF55785">
    <property type="entry name" value="PYP-like sensor domain (PAS domain)"/>
    <property type="match status" value="1"/>
</dbReference>
<dbReference type="PROSITE" id="PS50113">
    <property type="entry name" value="PAC"/>
    <property type="match status" value="1"/>
</dbReference>
<dbReference type="InterPro" id="IPR001633">
    <property type="entry name" value="EAL_dom"/>
</dbReference>
<feature type="transmembrane region" description="Helical" evidence="1">
    <location>
        <begin position="74"/>
        <end position="107"/>
    </location>
</feature>
<dbReference type="Gene3D" id="3.20.20.450">
    <property type="entry name" value="EAL domain"/>
    <property type="match status" value="1"/>
</dbReference>
<feature type="domain" description="EAL" evidence="3">
    <location>
        <begin position="509"/>
        <end position="761"/>
    </location>
</feature>
<dbReference type="InterPro" id="IPR000700">
    <property type="entry name" value="PAS-assoc_C"/>
</dbReference>
<protein>
    <submittedName>
        <fullName evidence="5">EAL domain-containing protein</fullName>
    </submittedName>
</protein>
<evidence type="ECO:0000259" key="3">
    <source>
        <dbReference type="PROSITE" id="PS50883"/>
    </source>
</evidence>
<evidence type="ECO:0000256" key="1">
    <source>
        <dbReference type="SAM" id="Phobius"/>
    </source>
</evidence>
<dbReference type="InterPro" id="IPR000014">
    <property type="entry name" value="PAS"/>
</dbReference>
<dbReference type="NCBIfam" id="TIGR00229">
    <property type="entry name" value="sensory_box"/>
    <property type="match status" value="1"/>
</dbReference>
<dbReference type="SMART" id="SM00052">
    <property type="entry name" value="EAL"/>
    <property type="match status" value="1"/>
</dbReference>